<keyword evidence="1" id="KW-0732">Signal</keyword>
<evidence type="ECO:0000313" key="3">
    <source>
        <dbReference type="Proteomes" id="UP000181951"/>
    </source>
</evidence>
<accession>A0A1H8JEN9</accession>
<proteinExistence type="predicted"/>
<feature type="chain" id="PRO_5039626065" evidence="1">
    <location>
        <begin position="26"/>
        <end position="126"/>
    </location>
</feature>
<gene>
    <name evidence="2" type="ORF">SAMN05216267_101051</name>
</gene>
<keyword evidence="3" id="KW-1185">Reference proteome</keyword>
<name>A0A1H8JEN9_9ACTN</name>
<dbReference type="RefSeq" id="WP_069461777.1">
    <property type="nucleotide sequence ID" value="NZ_FODD01000010.1"/>
</dbReference>
<protein>
    <submittedName>
        <fullName evidence="2">Uncharacterized protein</fullName>
    </submittedName>
</protein>
<reference evidence="2 3" key="1">
    <citation type="submission" date="2016-10" db="EMBL/GenBank/DDBJ databases">
        <authorList>
            <person name="de Groot N.N."/>
        </authorList>
    </citation>
    <scope>NUCLEOTIDE SEQUENCE [LARGE SCALE GENOMIC DNA]</scope>
    <source>
        <strain evidence="2 3">CGMCC 4.2026</strain>
    </source>
</reference>
<dbReference type="AlphaFoldDB" id="A0A1H8JEN9"/>
<organism evidence="2 3">
    <name type="scientific">Actinacidiphila rubida</name>
    <dbReference type="NCBI Taxonomy" id="310780"/>
    <lineage>
        <taxon>Bacteria</taxon>
        <taxon>Bacillati</taxon>
        <taxon>Actinomycetota</taxon>
        <taxon>Actinomycetes</taxon>
        <taxon>Kitasatosporales</taxon>
        <taxon>Streptomycetaceae</taxon>
        <taxon>Actinacidiphila</taxon>
    </lineage>
</organism>
<dbReference type="Proteomes" id="UP000181951">
    <property type="component" value="Unassembled WGS sequence"/>
</dbReference>
<dbReference type="EMBL" id="FODD01000010">
    <property type="protein sequence ID" value="SEN78658.1"/>
    <property type="molecule type" value="Genomic_DNA"/>
</dbReference>
<feature type="signal peptide" evidence="1">
    <location>
        <begin position="1"/>
        <end position="25"/>
    </location>
</feature>
<evidence type="ECO:0000256" key="1">
    <source>
        <dbReference type="SAM" id="SignalP"/>
    </source>
</evidence>
<sequence>MFRTQTTARALAATATTGLAGLALAGVAAGSAAASSASSVPVSTFELCAGGYTADAYQNGSVVLSVPGGQCATVGWHRTSAPTQMITITVVVHGGGTAGNVSFDANHAGLGVRAGGTSAHPALTEF</sequence>
<evidence type="ECO:0000313" key="2">
    <source>
        <dbReference type="EMBL" id="SEN78658.1"/>
    </source>
</evidence>